<feature type="signal peptide" evidence="2">
    <location>
        <begin position="1"/>
        <end position="18"/>
    </location>
</feature>
<evidence type="ECO:0000256" key="2">
    <source>
        <dbReference type="SAM" id="SignalP"/>
    </source>
</evidence>
<feature type="chain" id="PRO_5013767767" description="Pollen Ole e 1 allergen and extensin family protein" evidence="2">
    <location>
        <begin position="19"/>
        <end position="329"/>
    </location>
</feature>
<name>A0A2G5E5J5_AQUCA</name>
<feature type="region of interest" description="Disordered" evidence="1">
    <location>
        <begin position="257"/>
        <end position="329"/>
    </location>
</feature>
<sequence length="329" mass="36591">MDLRIVLILLCLCTHSLCKEVVHPSRSTSNITVMGFVYCDICSNNTFTRHSYFLPGVKVHINCKFNAISATTTEQISFSVNRTTDKYGIYKMEIPSVEGIECAEGVSVQSSCEARLITSSSSSCNVPGLTTTSDQSAFKLKQDNVCFYSLNALNYRPPGRDVSLCGKYKEGISDSINSAKFFLPYYPPYGFPWPPFPQFPPFPNFPFPPFQSFPFPPLPPFPSFPFPPISFPQPPPPSLPFPFPPLPHLPPLPPLTQSPPSFSLPPPPPSFNLGDPRTWTPYIPPFSPLPQTPPFLSPSPPPTFNLRDPRTWIPFIPPSSPNQPQDKIP</sequence>
<evidence type="ECO:0000256" key="1">
    <source>
        <dbReference type="SAM" id="MobiDB-lite"/>
    </source>
</evidence>
<dbReference type="PANTHER" id="PTHR46995:SF6">
    <property type="entry name" value="POLLEN OLE E 1 ALLERGEN AND EXTENSIN FAMILY PROTEIN"/>
    <property type="match status" value="1"/>
</dbReference>
<dbReference type="Proteomes" id="UP000230069">
    <property type="component" value="Unassembled WGS sequence"/>
</dbReference>
<dbReference type="Pfam" id="PF01190">
    <property type="entry name" value="Pollen_Ole_e_1"/>
    <property type="match status" value="1"/>
</dbReference>
<keyword evidence="4" id="KW-1185">Reference proteome</keyword>
<dbReference type="InParanoid" id="A0A2G5E5J5"/>
<evidence type="ECO:0008006" key="5">
    <source>
        <dbReference type="Google" id="ProtNLM"/>
    </source>
</evidence>
<evidence type="ECO:0000313" key="4">
    <source>
        <dbReference type="Proteomes" id="UP000230069"/>
    </source>
</evidence>
<gene>
    <name evidence="3" type="ORF">AQUCO_01100062v1</name>
</gene>
<dbReference type="PRINTS" id="PR01217">
    <property type="entry name" value="PRICHEXTENSN"/>
</dbReference>
<accession>A0A2G5E5J5</accession>
<feature type="compositionally biased region" description="Pro residues" evidence="1">
    <location>
        <begin position="257"/>
        <end position="270"/>
    </location>
</feature>
<dbReference type="OrthoDB" id="1588785at2759"/>
<reference evidence="3 4" key="1">
    <citation type="submission" date="2017-09" db="EMBL/GenBank/DDBJ databases">
        <title>WGS assembly of Aquilegia coerulea Goldsmith.</title>
        <authorList>
            <person name="Hodges S."/>
            <person name="Kramer E."/>
            <person name="Nordborg M."/>
            <person name="Tomkins J."/>
            <person name="Borevitz J."/>
            <person name="Derieg N."/>
            <person name="Yan J."/>
            <person name="Mihaltcheva S."/>
            <person name="Hayes R.D."/>
            <person name="Rokhsar D."/>
        </authorList>
    </citation>
    <scope>NUCLEOTIDE SEQUENCE [LARGE SCALE GENOMIC DNA]</scope>
    <source>
        <strain evidence="4">cv. Goldsmith</strain>
    </source>
</reference>
<dbReference type="FunCoup" id="A0A2G5E5J5">
    <property type="interactions" value="530"/>
</dbReference>
<keyword evidence="2" id="KW-0732">Signal</keyword>
<feature type="compositionally biased region" description="Pro residues" evidence="1">
    <location>
        <begin position="282"/>
        <end position="303"/>
    </location>
</feature>
<proteinExistence type="predicted"/>
<dbReference type="PANTHER" id="PTHR46995">
    <property type="entry name" value="OS09G0508200 PROTEIN"/>
    <property type="match status" value="1"/>
</dbReference>
<protein>
    <recommendedName>
        <fullName evidence="5">Pollen Ole e 1 allergen and extensin family protein</fullName>
    </recommendedName>
</protein>
<dbReference type="AlphaFoldDB" id="A0A2G5E5J5"/>
<organism evidence="3 4">
    <name type="scientific">Aquilegia coerulea</name>
    <name type="common">Rocky mountain columbine</name>
    <dbReference type="NCBI Taxonomy" id="218851"/>
    <lineage>
        <taxon>Eukaryota</taxon>
        <taxon>Viridiplantae</taxon>
        <taxon>Streptophyta</taxon>
        <taxon>Embryophyta</taxon>
        <taxon>Tracheophyta</taxon>
        <taxon>Spermatophyta</taxon>
        <taxon>Magnoliopsida</taxon>
        <taxon>Ranunculales</taxon>
        <taxon>Ranunculaceae</taxon>
        <taxon>Thalictroideae</taxon>
        <taxon>Aquilegia</taxon>
    </lineage>
</organism>
<dbReference type="STRING" id="218851.A0A2G5E5J5"/>
<dbReference type="EMBL" id="KZ305028">
    <property type="protein sequence ID" value="PIA50981.1"/>
    <property type="molecule type" value="Genomic_DNA"/>
</dbReference>
<evidence type="ECO:0000313" key="3">
    <source>
        <dbReference type="EMBL" id="PIA50981.1"/>
    </source>
</evidence>